<evidence type="ECO:0000313" key="3">
    <source>
        <dbReference type="Proteomes" id="UP000571554"/>
    </source>
</evidence>
<evidence type="ECO:0008006" key="4">
    <source>
        <dbReference type="Google" id="ProtNLM"/>
    </source>
</evidence>
<keyword evidence="1" id="KW-0812">Transmembrane</keyword>
<organism evidence="2 3">
    <name type="scientific">Paraburkholderia bannensis</name>
    <dbReference type="NCBI Taxonomy" id="765414"/>
    <lineage>
        <taxon>Bacteria</taxon>
        <taxon>Pseudomonadati</taxon>
        <taxon>Pseudomonadota</taxon>
        <taxon>Betaproteobacteria</taxon>
        <taxon>Burkholderiales</taxon>
        <taxon>Burkholderiaceae</taxon>
        <taxon>Paraburkholderia</taxon>
    </lineage>
</organism>
<keyword evidence="3" id="KW-1185">Reference proteome</keyword>
<feature type="transmembrane region" description="Helical" evidence="1">
    <location>
        <begin position="137"/>
        <end position="158"/>
    </location>
</feature>
<evidence type="ECO:0000313" key="2">
    <source>
        <dbReference type="EMBL" id="MBB6105624.1"/>
    </source>
</evidence>
<dbReference type="Proteomes" id="UP000571554">
    <property type="component" value="Unassembled WGS sequence"/>
</dbReference>
<sequence>MQQMTFMECVKRAWVSAGEAVTRMPAVVLGAFVLYAALGWLALAGRPIPGEGDVPSAGLILLGNVASIFNALVYLWFTLKVYRFVLLGELTAPVMPNGARPMLRMLGLGVLMCLFFIATGAGLWLALTPQNTASELFLALIVAVIWMFVGVRVSLLYPALAIGGRFSLGAAWRDTQGHFWNLFGVSCVAALPLLVCGVIALIGMGLAGISPAVVQTPGWFMALAIMQSVANLAFALLTSTALAWLYRRYANALGTAGASTHEV</sequence>
<comment type="caution">
    <text evidence="2">The sequence shown here is derived from an EMBL/GenBank/DDBJ whole genome shotgun (WGS) entry which is preliminary data.</text>
</comment>
<feature type="transmembrane region" description="Helical" evidence="1">
    <location>
        <begin position="219"/>
        <end position="246"/>
    </location>
</feature>
<feature type="transmembrane region" description="Helical" evidence="1">
    <location>
        <begin position="179"/>
        <end position="207"/>
    </location>
</feature>
<dbReference type="AlphaFoldDB" id="A0A7W9U2C2"/>
<dbReference type="EMBL" id="JACHBW010000018">
    <property type="protein sequence ID" value="MBB6105624.1"/>
    <property type="molecule type" value="Genomic_DNA"/>
</dbReference>
<dbReference type="RefSeq" id="WP_183729257.1">
    <property type="nucleotide sequence ID" value="NZ_JACHBW010000018.1"/>
</dbReference>
<evidence type="ECO:0000256" key="1">
    <source>
        <dbReference type="SAM" id="Phobius"/>
    </source>
</evidence>
<feature type="transmembrane region" description="Helical" evidence="1">
    <location>
        <begin position="55"/>
        <end position="77"/>
    </location>
</feature>
<keyword evidence="1" id="KW-1133">Transmembrane helix</keyword>
<protein>
    <recommendedName>
        <fullName evidence="4">Glycerophosphoryl diester phosphodiesterase membrane domain-containing protein</fullName>
    </recommendedName>
</protein>
<feature type="transmembrane region" description="Helical" evidence="1">
    <location>
        <begin position="105"/>
        <end position="125"/>
    </location>
</feature>
<gene>
    <name evidence="2" type="ORF">F4827_005492</name>
</gene>
<proteinExistence type="predicted"/>
<feature type="transmembrane region" description="Helical" evidence="1">
    <location>
        <begin position="21"/>
        <end position="43"/>
    </location>
</feature>
<accession>A0A7W9U2C2</accession>
<keyword evidence="1" id="KW-0472">Membrane</keyword>
<reference evidence="2 3" key="1">
    <citation type="submission" date="2020-08" db="EMBL/GenBank/DDBJ databases">
        <title>Above-ground endophytic microbial communities from plants in different locations in the United States.</title>
        <authorList>
            <person name="Frank C."/>
        </authorList>
    </citation>
    <scope>NUCLEOTIDE SEQUENCE [LARGE SCALE GENOMIC DNA]</scope>
    <source>
        <strain evidence="2 3">WP4_2_2</strain>
    </source>
</reference>
<name>A0A7W9U2C2_9BURK</name>